<dbReference type="Gene3D" id="3.40.1350.10">
    <property type="match status" value="1"/>
</dbReference>
<keyword evidence="4" id="KW-1185">Reference proteome</keyword>
<dbReference type="InterPro" id="IPR053148">
    <property type="entry name" value="PD-DEXK-like_domain"/>
</dbReference>
<dbReference type="RefSeq" id="WP_132116257.1">
    <property type="nucleotide sequence ID" value="NZ_SMJU01000004.1"/>
</dbReference>
<comment type="caution">
    <text evidence="3">The sequence shown here is derived from an EMBL/GenBank/DDBJ whole genome shotgun (WGS) entry which is preliminary data.</text>
</comment>
<evidence type="ECO:0000313" key="3">
    <source>
        <dbReference type="EMBL" id="TDB67025.1"/>
    </source>
</evidence>
<dbReference type="Pfam" id="PF17761">
    <property type="entry name" value="DUF1016_N"/>
    <property type="match status" value="1"/>
</dbReference>
<dbReference type="OrthoDB" id="9801263at2"/>
<dbReference type="EMBL" id="SMJU01000004">
    <property type="protein sequence ID" value="TDB67025.1"/>
    <property type="molecule type" value="Genomic_DNA"/>
</dbReference>
<feature type="domain" description="YhcG N-terminal" evidence="2">
    <location>
        <begin position="14"/>
        <end position="86"/>
    </location>
</feature>
<feature type="domain" description="YhcG PDDEXK nuclease" evidence="1">
    <location>
        <begin position="120"/>
        <end position="269"/>
    </location>
</feature>
<dbReference type="InterPro" id="IPR011856">
    <property type="entry name" value="tRNA_endonuc-like_dom_sf"/>
</dbReference>
<dbReference type="AlphaFoldDB" id="A0A4V2XAB9"/>
<dbReference type="GO" id="GO:0003676">
    <property type="term" value="F:nucleic acid binding"/>
    <property type="evidence" value="ECO:0007669"/>
    <property type="project" value="InterPro"/>
</dbReference>
<dbReference type="Proteomes" id="UP000295706">
    <property type="component" value="Unassembled WGS sequence"/>
</dbReference>
<proteinExistence type="predicted"/>
<reference evidence="3 4" key="1">
    <citation type="submission" date="2019-02" db="EMBL/GenBank/DDBJ databases">
        <title>Arundinibacter roseus gen. nov., sp. nov., a new member of the family Cytophagaceae.</title>
        <authorList>
            <person name="Szuroczki S."/>
            <person name="Khayer B."/>
            <person name="Sproer C."/>
            <person name="Toumi M."/>
            <person name="Szabo A."/>
            <person name="Felfoldi T."/>
            <person name="Schumann P."/>
            <person name="Toth E."/>
        </authorList>
    </citation>
    <scope>NUCLEOTIDE SEQUENCE [LARGE SCALE GENOMIC DNA]</scope>
    <source>
        <strain evidence="3 4">DMA-k-7a</strain>
    </source>
</reference>
<dbReference type="InterPro" id="IPR041527">
    <property type="entry name" value="YhcG_N"/>
</dbReference>
<dbReference type="PANTHER" id="PTHR30547">
    <property type="entry name" value="UNCHARACTERIZED PROTEIN YHCG-RELATED"/>
    <property type="match status" value="1"/>
</dbReference>
<accession>A0A4V2XAB9</accession>
<protein>
    <submittedName>
        <fullName evidence="3">DUF1016 family protein</fullName>
    </submittedName>
</protein>
<name>A0A4V2XAB9_9BACT</name>
<evidence type="ECO:0000259" key="2">
    <source>
        <dbReference type="Pfam" id="PF17761"/>
    </source>
</evidence>
<evidence type="ECO:0000313" key="4">
    <source>
        <dbReference type="Proteomes" id="UP000295706"/>
    </source>
</evidence>
<dbReference type="Pfam" id="PF06250">
    <property type="entry name" value="YhcG_C"/>
    <property type="match status" value="1"/>
</dbReference>
<organism evidence="3 4">
    <name type="scientific">Arundinibacter roseus</name>
    <dbReference type="NCBI Taxonomy" id="2070510"/>
    <lineage>
        <taxon>Bacteria</taxon>
        <taxon>Pseudomonadati</taxon>
        <taxon>Bacteroidota</taxon>
        <taxon>Cytophagia</taxon>
        <taxon>Cytophagales</taxon>
        <taxon>Spirosomataceae</taxon>
        <taxon>Arundinibacter</taxon>
    </lineage>
</organism>
<dbReference type="PANTHER" id="PTHR30547:SF5">
    <property type="entry name" value="NUCLEASE YHCG-RELATED"/>
    <property type="match status" value="1"/>
</dbReference>
<sequence length="290" mass="33983">MNELIKSKQLTNRISVLIQSAKSGVLRTINTTMLQLYWQIGKTIQEELIRTDRAEYGKRIVTTVSSELVSAYGRGYGDRNLWRIDSMLFERTALSKKGEDTIYNDLEKLRNEKEMTVELFLKDPYMLDFLGLNQIYNEHELESAILVELQQFILEFGNDFAFLARQKRITIDQEDYYIDLLFYHRKLKRLVAIELKLGKFKAEYKGQLELYLRWLDKYERQEGENQPIGLLLCSEKSDKMIELLELDKSGIHVATYLTEMLPIEQFKQKLLQSVVVAQQQLGTKGNDTEN</sequence>
<dbReference type="InterPro" id="IPR009362">
    <property type="entry name" value="YhcG_C"/>
</dbReference>
<gene>
    <name evidence="3" type="ORF">EZE20_07900</name>
</gene>
<evidence type="ECO:0000259" key="1">
    <source>
        <dbReference type="Pfam" id="PF06250"/>
    </source>
</evidence>